<organism evidence="1 2">
    <name type="scientific">Desulfolithobacter dissulfuricans</name>
    <dbReference type="NCBI Taxonomy" id="2795293"/>
    <lineage>
        <taxon>Bacteria</taxon>
        <taxon>Pseudomonadati</taxon>
        <taxon>Thermodesulfobacteriota</taxon>
        <taxon>Desulfobulbia</taxon>
        <taxon>Desulfobulbales</taxon>
        <taxon>Desulfobulbaceae</taxon>
        <taxon>Desulfolithobacter</taxon>
    </lineage>
</organism>
<evidence type="ECO:0000313" key="2">
    <source>
        <dbReference type="Proteomes" id="UP001063350"/>
    </source>
</evidence>
<dbReference type="KEGG" id="ddu:GF1_16600"/>
<dbReference type="AlphaFoldDB" id="A0A915U0L8"/>
<accession>A0A915U0L8</accession>
<reference evidence="1" key="1">
    <citation type="submission" date="2020-12" db="EMBL/GenBank/DDBJ databases">
        <title>Desulfobium dissulfuricans gen. nov., sp. nov., a novel mesophilic, sulfate-reducing bacterium isolated from a deep-sea hydrothermal vent.</title>
        <authorList>
            <person name="Hashimoto Y."/>
            <person name="Tame A."/>
            <person name="Sawayama S."/>
            <person name="Miyazaki J."/>
            <person name="Takai K."/>
            <person name="Nakagawa S."/>
        </authorList>
    </citation>
    <scope>NUCLEOTIDE SEQUENCE</scope>
    <source>
        <strain evidence="1">GF1</strain>
    </source>
</reference>
<dbReference type="EMBL" id="AP024233">
    <property type="protein sequence ID" value="BCO09284.1"/>
    <property type="molecule type" value="Genomic_DNA"/>
</dbReference>
<name>A0A915U0L8_9BACT</name>
<gene>
    <name evidence="1" type="ORF">GF1_16600</name>
</gene>
<protein>
    <submittedName>
        <fullName evidence="1">Uncharacterized protein</fullName>
    </submittedName>
</protein>
<sequence length="111" mass="12528">MILEAEIYGIGFPLACDFLKELGYINYGKPDVHIIEIFEAIGLVEKGASNYQILKAITRIAKNINVSVYNVDKLFWLIGSGYFYNHIQAGNKGKVGRMKEAFIEYMNSKNA</sequence>
<dbReference type="Proteomes" id="UP001063350">
    <property type="component" value="Chromosome"/>
</dbReference>
<proteinExistence type="predicted"/>
<keyword evidence="2" id="KW-1185">Reference proteome</keyword>
<evidence type="ECO:0000313" key="1">
    <source>
        <dbReference type="EMBL" id="BCO09284.1"/>
    </source>
</evidence>